<organism evidence="9 11">
    <name type="scientific">Marichromatium gracile</name>
    <name type="common">Chromatium gracile</name>
    <dbReference type="NCBI Taxonomy" id="1048"/>
    <lineage>
        <taxon>Bacteria</taxon>
        <taxon>Pseudomonadati</taxon>
        <taxon>Pseudomonadota</taxon>
        <taxon>Gammaproteobacteria</taxon>
        <taxon>Chromatiales</taxon>
        <taxon>Chromatiaceae</taxon>
        <taxon>Marichromatium</taxon>
    </lineage>
</organism>
<dbReference type="Proteomes" id="UP000075766">
    <property type="component" value="Unassembled WGS sequence"/>
</dbReference>
<dbReference type="InterPro" id="IPR000092">
    <property type="entry name" value="Polyprenyl_synt"/>
</dbReference>
<dbReference type="Proteomes" id="UP000295247">
    <property type="component" value="Unassembled WGS sequence"/>
</dbReference>
<evidence type="ECO:0000256" key="3">
    <source>
        <dbReference type="ARBA" id="ARBA00022679"/>
    </source>
</evidence>
<dbReference type="PANTHER" id="PTHR43281:SF1">
    <property type="entry name" value="FARNESYL DIPHOSPHATE SYNTHASE"/>
    <property type="match status" value="1"/>
</dbReference>
<gene>
    <name evidence="8" type="ORF">AY586_08515</name>
    <name evidence="9" type="ORF">EDC29_102275</name>
</gene>
<evidence type="ECO:0000313" key="11">
    <source>
        <dbReference type="Proteomes" id="UP000295247"/>
    </source>
</evidence>
<dbReference type="Gene3D" id="1.10.600.10">
    <property type="entry name" value="Farnesyl Diphosphate Synthase"/>
    <property type="match status" value="1"/>
</dbReference>
<comment type="similarity">
    <text evidence="2 7">Belongs to the FPP/GGPP synthase family.</text>
</comment>
<reference evidence="9 11" key="2">
    <citation type="submission" date="2019-03" db="EMBL/GenBank/DDBJ databases">
        <title>Genomic Encyclopedia of Type Strains, Phase IV (KMG-IV): sequencing the most valuable type-strain genomes for metagenomic binning, comparative biology and taxonomic classification.</title>
        <authorList>
            <person name="Goeker M."/>
        </authorList>
    </citation>
    <scope>NUCLEOTIDE SEQUENCE [LARGE SCALE GENOMIC DNA]</scope>
    <source>
        <strain evidence="9 11">DSM 203</strain>
    </source>
</reference>
<evidence type="ECO:0000256" key="6">
    <source>
        <dbReference type="ARBA" id="ARBA00023229"/>
    </source>
</evidence>
<dbReference type="RefSeq" id="WP_062272565.1">
    <property type="nucleotide sequence ID" value="NZ_JAKEDQ010000033.1"/>
</dbReference>
<dbReference type="EMBL" id="SMDC01000002">
    <property type="protein sequence ID" value="TCW38382.1"/>
    <property type="molecule type" value="Genomic_DNA"/>
</dbReference>
<comment type="caution">
    <text evidence="9">The sequence shown here is derived from an EMBL/GenBank/DDBJ whole genome shotgun (WGS) entry which is preliminary data.</text>
</comment>
<evidence type="ECO:0000256" key="4">
    <source>
        <dbReference type="ARBA" id="ARBA00022723"/>
    </source>
</evidence>
<accession>A0A4R4AGI8</accession>
<dbReference type="SFLD" id="SFLDS00005">
    <property type="entry name" value="Isoprenoid_Synthase_Type_I"/>
    <property type="match status" value="1"/>
</dbReference>
<reference evidence="8 10" key="1">
    <citation type="submission" date="2016-02" db="EMBL/GenBank/DDBJ databases">
        <title>Genome sequence of Marichromatium gracile YL-28, a purple sulfur bacterium.</title>
        <authorList>
            <person name="Zhao C."/>
            <person name="Hong X."/>
            <person name="Chen S."/>
            <person name="Yang S."/>
        </authorList>
    </citation>
    <scope>NUCLEOTIDE SEQUENCE [LARGE SCALE GENOMIC DNA]</scope>
    <source>
        <strain evidence="8 10">YL28</strain>
    </source>
</reference>
<dbReference type="GO" id="GO:0016114">
    <property type="term" value="P:terpenoid biosynthetic process"/>
    <property type="evidence" value="ECO:0007669"/>
    <property type="project" value="UniProtKB-ARBA"/>
</dbReference>
<dbReference type="AlphaFoldDB" id="A0A4R4AGI8"/>
<keyword evidence="10" id="KW-1185">Reference proteome</keyword>
<evidence type="ECO:0000256" key="1">
    <source>
        <dbReference type="ARBA" id="ARBA00001946"/>
    </source>
</evidence>
<dbReference type="GO" id="GO:0008654">
    <property type="term" value="P:phospholipid biosynthetic process"/>
    <property type="evidence" value="ECO:0007669"/>
    <property type="project" value="UniProtKB-ARBA"/>
</dbReference>
<dbReference type="Pfam" id="PF00348">
    <property type="entry name" value="polyprenyl_synt"/>
    <property type="match status" value="1"/>
</dbReference>
<evidence type="ECO:0000313" key="9">
    <source>
        <dbReference type="EMBL" id="TCW38382.1"/>
    </source>
</evidence>
<dbReference type="PROSITE" id="PS00723">
    <property type="entry name" value="POLYPRENYL_SYNTHASE_1"/>
    <property type="match status" value="1"/>
</dbReference>
<evidence type="ECO:0000313" key="8">
    <source>
        <dbReference type="EMBL" id="KXX65801.1"/>
    </source>
</evidence>
<evidence type="ECO:0000256" key="2">
    <source>
        <dbReference type="ARBA" id="ARBA00006706"/>
    </source>
</evidence>
<keyword evidence="4" id="KW-0479">Metal-binding</keyword>
<protein>
    <submittedName>
        <fullName evidence="9">Geranylgeranyl diphosphate synthase type II</fullName>
    </submittedName>
    <submittedName>
        <fullName evidence="8">Geranylgeranyl pyrophosphate synthase</fullName>
    </submittedName>
</protein>
<keyword evidence="6" id="KW-0414">Isoprene biosynthesis</keyword>
<dbReference type="PANTHER" id="PTHR43281">
    <property type="entry name" value="FARNESYL DIPHOSPHATE SYNTHASE"/>
    <property type="match status" value="1"/>
</dbReference>
<keyword evidence="5" id="KW-0460">Magnesium</keyword>
<evidence type="ECO:0000256" key="7">
    <source>
        <dbReference type="RuleBase" id="RU004466"/>
    </source>
</evidence>
<sequence length="290" mass="30165">MDATAARIERALTEAIEHVVVSGCPPRLAEAVRHAVFPGGARVRPRLCIAVAAACGSKDVVSADAAASAIELLHCASLVHDDLPCFDDSPLRRGVPSVHRAYGEPLAVLAGDALIILAFEHLARQLSDKPALLAPLLLTVGRSAGMPHGITAGQAWECEPKVSVEHYHRAKTGALFAAATAAGAQVAGADADAWRVVGDKIGEAYQVADDLRDVAASAQEVGKPVGRDALLNRPSAAGELGVEGAVARLKGLVQEAVDAIPECPGRERFAEVLVHEARHIMPKSLAQQAA</sequence>
<keyword evidence="3 7" id="KW-0808">Transferase</keyword>
<dbReference type="SUPFAM" id="SSF48576">
    <property type="entry name" value="Terpenoid synthases"/>
    <property type="match status" value="1"/>
</dbReference>
<dbReference type="InterPro" id="IPR033749">
    <property type="entry name" value="Polyprenyl_synt_CS"/>
</dbReference>
<dbReference type="GO" id="GO:0046872">
    <property type="term" value="F:metal ion binding"/>
    <property type="evidence" value="ECO:0007669"/>
    <property type="project" value="UniProtKB-KW"/>
</dbReference>
<evidence type="ECO:0000256" key="5">
    <source>
        <dbReference type="ARBA" id="ARBA00022842"/>
    </source>
</evidence>
<evidence type="ECO:0000313" key="10">
    <source>
        <dbReference type="Proteomes" id="UP000075766"/>
    </source>
</evidence>
<dbReference type="InterPro" id="IPR008949">
    <property type="entry name" value="Isoprenoid_synthase_dom_sf"/>
</dbReference>
<name>A0A4R4AGI8_MARGR</name>
<dbReference type="PROSITE" id="PS00444">
    <property type="entry name" value="POLYPRENYL_SYNTHASE_2"/>
    <property type="match status" value="1"/>
</dbReference>
<dbReference type="EMBL" id="LSYU01000029">
    <property type="protein sequence ID" value="KXX65801.1"/>
    <property type="molecule type" value="Genomic_DNA"/>
</dbReference>
<comment type="cofactor">
    <cofactor evidence="1">
        <name>Mg(2+)</name>
        <dbReference type="ChEBI" id="CHEBI:18420"/>
    </cofactor>
</comment>
<dbReference type="FunFam" id="1.10.600.10:FF:000001">
    <property type="entry name" value="Geranylgeranyl diphosphate synthase"/>
    <property type="match status" value="1"/>
</dbReference>
<dbReference type="GO" id="GO:0004659">
    <property type="term" value="F:prenyltransferase activity"/>
    <property type="evidence" value="ECO:0007669"/>
    <property type="project" value="InterPro"/>
</dbReference>
<proteinExistence type="inferred from homology"/>